<accession>A0A6J7EB79</accession>
<keyword evidence="3" id="KW-0496">Mitochondrion</keyword>
<proteinExistence type="predicted"/>
<dbReference type="InterPro" id="IPR045179">
    <property type="entry name" value="YgfZ/GcvT"/>
</dbReference>
<dbReference type="Pfam" id="PF01571">
    <property type="entry name" value="GCV_T"/>
    <property type="match status" value="1"/>
</dbReference>
<evidence type="ECO:0000256" key="3">
    <source>
        <dbReference type="ARBA" id="ARBA00023128"/>
    </source>
</evidence>
<name>A0A6J7EB79_9ZZZZ</name>
<keyword evidence="2" id="KW-0809">Transit peptide</keyword>
<evidence type="ECO:0000313" key="6">
    <source>
        <dbReference type="EMBL" id="CAB4879661.1"/>
    </source>
</evidence>
<dbReference type="GO" id="GO:0016226">
    <property type="term" value="P:iron-sulfur cluster assembly"/>
    <property type="evidence" value="ECO:0007669"/>
    <property type="project" value="TreeGrafter"/>
</dbReference>
<feature type="domain" description="GCVT N-terminal" evidence="5">
    <location>
        <begin position="49"/>
        <end position="163"/>
    </location>
</feature>
<dbReference type="InterPro" id="IPR006222">
    <property type="entry name" value="GCVT_N"/>
</dbReference>
<dbReference type="AlphaFoldDB" id="A0A6J7EB79"/>
<feature type="region of interest" description="Disordered" evidence="4">
    <location>
        <begin position="1"/>
        <end position="26"/>
    </location>
</feature>
<dbReference type="NCBIfam" id="TIGR03317">
    <property type="entry name" value="ygfZ_signature"/>
    <property type="match status" value="1"/>
</dbReference>
<dbReference type="SUPFAM" id="SSF103025">
    <property type="entry name" value="Folate-binding domain"/>
    <property type="match status" value="1"/>
</dbReference>
<dbReference type="Gene3D" id="3.30.1360.120">
    <property type="entry name" value="Probable tRNA modification gtpase trme, domain 1"/>
    <property type="match status" value="2"/>
</dbReference>
<dbReference type="EMBL" id="CAFBLW010000079">
    <property type="protein sequence ID" value="CAB4879661.1"/>
    <property type="molecule type" value="Genomic_DNA"/>
</dbReference>
<dbReference type="InterPro" id="IPR027266">
    <property type="entry name" value="TrmE/GcvT-like"/>
</dbReference>
<comment type="subcellular location">
    <subcellularLocation>
        <location evidence="1">Mitochondrion</location>
    </subcellularLocation>
</comment>
<gene>
    <name evidence="6" type="ORF">UFOPK3461_00843</name>
</gene>
<dbReference type="InterPro" id="IPR017703">
    <property type="entry name" value="YgfZ/GCV_T_CS"/>
</dbReference>
<evidence type="ECO:0000256" key="1">
    <source>
        <dbReference type="ARBA" id="ARBA00004173"/>
    </source>
</evidence>
<evidence type="ECO:0000256" key="2">
    <source>
        <dbReference type="ARBA" id="ARBA00022946"/>
    </source>
</evidence>
<sequence>MVRRQSDGSPKLGLEGLEPQRGNKSSTLGHMTAVLVEEGPDKGAIWHFGEIAKEQRALFEGKAWADLSHLKIVAVSGSDRLKWLHDLTTQHLLALAPGDWTSAFILDPNGRVEYQFNLVDDGDTTYLVIDPGYESGLIEYLQKMKFMLQVDVRDASDEFAVLRAPGKATNIGGPFALVPRGELEEMKKTFATTALQVGTWALDAERVGAGRARIGFETDHKTIPNEIGVLNTAVHMNKGCYRGQETVAKVFNLGNPPRRLAMLHLDGSAVVMPAPGTPVEKDGVVVGFLGTVARHHELGPIALAILKRNTPTDAELSVGGVSASQ</sequence>
<reference evidence="6" key="1">
    <citation type="submission" date="2020-05" db="EMBL/GenBank/DDBJ databases">
        <authorList>
            <person name="Chiriac C."/>
            <person name="Salcher M."/>
            <person name="Ghai R."/>
            <person name="Kavagutti S V."/>
        </authorList>
    </citation>
    <scope>NUCLEOTIDE SEQUENCE</scope>
</reference>
<dbReference type="GO" id="GO:0005739">
    <property type="term" value="C:mitochondrion"/>
    <property type="evidence" value="ECO:0007669"/>
    <property type="project" value="UniProtKB-SubCell"/>
</dbReference>
<evidence type="ECO:0000259" key="5">
    <source>
        <dbReference type="Pfam" id="PF01571"/>
    </source>
</evidence>
<dbReference type="PIRSF" id="PIRSF006487">
    <property type="entry name" value="GcvT"/>
    <property type="match status" value="1"/>
</dbReference>
<organism evidence="6">
    <name type="scientific">freshwater metagenome</name>
    <dbReference type="NCBI Taxonomy" id="449393"/>
    <lineage>
        <taxon>unclassified sequences</taxon>
        <taxon>metagenomes</taxon>
        <taxon>ecological metagenomes</taxon>
    </lineage>
</organism>
<dbReference type="PANTHER" id="PTHR22602:SF0">
    <property type="entry name" value="TRANSFERASE CAF17, MITOCHONDRIAL-RELATED"/>
    <property type="match status" value="1"/>
</dbReference>
<evidence type="ECO:0000256" key="4">
    <source>
        <dbReference type="SAM" id="MobiDB-lite"/>
    </source>
</evidence>
<protein>
    <submittedName>
        <fullName evidence="6">Unannotated protein</fullName>
    </submittedName>
</protein>
<dbReference type="PANTHER" id="PTHR22602">
    <property type="entry name" value="TRANSFERASE CAF17, MITOCHONDRIAL-RELATED"/>
    <property type="match status" value="1"/>
</dbReference>